<keyword evidence="3 5" id="KW-0694">RNA-binding</keyword>
<comment type="similarity">
    <text evidence="5">Belongs to the NEMF family.</text>
</comment>
<dbReference type="Proteomes" id="UP001596250">
    <property type="component" value="Unassembled WGS sequence"/>
</dbReference>
<evidence type="ECO:0000313" key="8">
    <source>
        <dbReference type="Proteomes" id="UP001596250"/>
    </source>
</evidence>
<dbReference type="PANTHER" id="PTHR15239">
    <property type="entry name" value="NUCLEAR EXPORT MEDIATOR FACTOR NEMF"/>
    <property type="match status" value="1"/>
</dbReference>
<evidence type="ECO:0000256" key="1">
    <source>
        <dbReference type="ARBA" id="ARBA00022555"/>
    </source>
</evidence>
<protein>
    <recommendedName>
        <fullName evidence="5">Rqc2 homolog RqcH</fullName>
        <shortName evidence="5">RqcH</shortName>
    </recommendedName>
</protein>
<dbReference type="PANTHER" id="PTHR15239:SF6">
    <property type="entry name" value="RIBOSOME QUALITY CONTROL COMPLEX SUBUNIT NEMF"/>
    <property type="match status" value="1"/>
</dbReference>
<feature type="coiled-coil region" evidence="5">
    <location>
        <begin position="312"/>
        <end position="339"/>
    </location>
</feature>
<gene>
    <name evidence="5" type="primary">rqcH</name>
    <name evidence="7" type="ORF">ACFPXP_07810</name>
</gene>
<dbReference type="EMBL" id="JBHSQV010000036">
    <property type="protein sequence ID" value="MFC5986340.1"/>
    <property type="molecule type" value="Genomic_DNA"/>
</dbReference>
<evidence type="ECO:0000256" key="5">
    <source>
        <dbReference type="HAMAP-Rule" id="MF_00844"/>
    </source>
</evidence>
<dbReference type="Gene3D" id="2.30.310.10">
    <property type="entry name" value="ibrinogen binding protein from staphylococcus aureus domain"/>
    <property type="match status" value="1"/>
</dbReference>
<proteinExistence type="inferred from homology"/>
<dbReference type="InterPro" id="IPR051608">
    <property type="entry name" value="RQC_Subunit_NEMF"/>
</dbReference>
<dbReference type="Pfam" id="PF05833">
    <property type="entry name" value="NFACT_N"/>
    <property type="match status" value="1"/>
</dbReference>
<evidence type="ECO:0000256" key="4">
    <source>
        <dbReference type="ARBA" id="ARBA00022917"/>
    </source>
</evidence>
<evidence type="ECO:0000259" key="6">
    <source>
        <dbReference type="Pfam" id="PF05670"/>
    </source>
</evidence>
<comment type="function">
    <text evidence="5">Key component of the ribosome quality control system (RQC), a ribosome-associated complex that mediates the extraction of incompletely synthesized nascent chains from stalled ribosomes and their subsequent degradation. RqcH recruits Ala-charged tRNA, and with RqcP directs the elongation of stalled nascent chains on 50S ribosomal subunits, leading to non-templated C-terminal alanine extensions (Ala tail). The Ala tail promotes nascent chain degradation. May add between 1 and at least 8 Ala residues. Binds to stalled 50S ribosomal subunits.</text>
</comment>
<dbReference type="HAMAP" id="MF_00844_B">
    <property type="entry name" value="RqcH_B"/>
    <property type="match status" value="1"/>
</dbReference>
<name>A0ABW1IMQ4_9BACL</name>
<dbReference type="RefSeq" id="WP_379893664.1">
    <property type="nucleotide sequence ID" value="NZ_CBCSCT010000001.1"/>
</dbReference>
<organism evidence="7 8">
    <name type="scientific">Marinicrinis lubricantis</name>
    <dbReference type="NCBI Taxonomy" id="2086470"/>
    <lineage>
        <taxon>Bacteria</taxon>
        <taxon>Bacillati</taxon>
        <taxon>Bacillota</taxon>
        <taxon>Bacilli</taxon>
        <taxon>Bacillales</taxon>
        <taxon>Paenibacillaceae</taxon>
    </lineage>
</organism>
<sequence>MATDGLFLYKLTHELASLTEGRINKIHQPADSDIVMQIRAAGKNVKLLLSANPTYPRVHLTEKQYHNPLEAPMFCMLLRKHCEGGIIQSVEQPDLERVLKLHIRQRDELGDLSMKTVIIEIMGRHSNIILLDAKTNTVLDSIHHVTPAVSSYRIVMPGQPYTQPPKQDKKDPFIASSAEILELLKQTANNEEKQSMSEWVVQQWKGISPLAAKELLYRSGIDEKRLVQTLEPLAAKDFAEKFTQFMQSLRAEPAFPCIKEEPRKQKFVYYCIDLLHIEGNVRTFATLSSLLEEYYGDKAERDTIKQKTGNLKRLLQNERNKNEKKIEKLKETLTDADHSEKYRIYGELLTASLHAIPRGSTEVEVVNYYDEEQAVISIALDPALSPAENAQRYFKRYSKAKNSVKVVQEQMKQAEEEIIYLDNLLQQLEYASLADVEEMREELIEQGYVRDRGSKQRRKKKSDKPKLLRFTSSEGIDIYVGKNNTQNDYLTNRVAGPADTWLHTKDIPGSHVVIRSQQFGDATLEEAAMLAAYYSQAKESSLVPVDYTFIRHVRKPSGAKPGFVIYDHQKTLFVTPDPEKIEQMKSEIV</sequence>
<dbReference type="InterPro" id="IPR008532">
    <property type="entry name" value="NFACT_RNA-bd"/>
</dbReference>
<keyword evidence="1 5" id="KW-0820">tRNA-binding</keyword>
<reference evidence="8" key="1">
    <citation type="journal article" date="2019" name="Int. J. Syst. Evol. Microbiol.">
        <title>The Global Catalogue of Microorganisms (GCM) 10K type strain sequencing project: providing services to taxonomists for standard genome sequencing and annotation.</title>
        <authorList>
            <consortium name="The Broad Institute Genomics Platform"/>
            <consortium name="The Broad Institute Genome Sequencing Center for Infectious Disease"/>
            <person name="Wu L."/>
            <person name="Ma J."/>
        </authorList>
    </citation>
    <scope>NUCLEOTIDE SEQUENCE [LARGE SCALE GENOMIC DNA]</scope>
    <source>
        <strain evidence="8">CCM 8749</strain>
    </source>
</reference>
<feature type="coiled-coil region" evidence="5">
    <location>
        <begin position="397"/>
        <end position="431"/>
    </location>
</feature>
<feature type="domain" description="NFACT RNA-binding" evidence="6">
    <location>
        <begin position="466"/>
        <end position="558"/>
    </location>
</feature>
<keyword evidence="8" id="KW-1185">Reference proteome</keyword>
<comment type="caution">
    <text evidence="7">The sequence shown here is derived from an EMBL/GenBank/DDBJ whole genome shotgun (WGS) entry which is preliminary data.</text>
</comment>
<comment type="subunit">
    <text evidence="5">Associates with stalled 50S ribosomal subunits. Binds to RqcP.</text>
</comment>
<accession>A0ABW1IMQ4</accession>
<dbReference type="InterPro" id="IPR043682">
    <property type="entry name" value="RqcH_bacterial"/>
</dbReference>
<dbReference type="Pfam" id="PF05670">
    <property type="entry name" value="NFACT-R_1"/>
    <property type="match status" value="1"/>
</dbReference>
<dbReference type="Gene3D" id="3.40.970.40">
    <property type="entry name" value="fibrinogen binding protein from staphylococcus aureus domain like"/>
    <property type="match status" value="1"/>
</dbReference>
<evidence type="ECO:0000256" key="3">
    <source>
        <dbReference type="ARBA" id="ARBA00022884"/>
    </source>
</evidence>
<evidence type="ECO:0000256" key="2">
    <source>
        <dbReference type="ARBA" id="ARBA00022730"/>
    </source>
</evidence>
<keyword evidence="5" id="KW-0175">Coiled coil</keyword>
<dbReference type="Gene3D" id="1.10.8.50">
    <property type="match status" value="1"/>
</dbReference>
<keyword evidence="4 5" id="KW-0648">Protein biosynthesis</keyword>
<keyword evidence="2 5" id="KW-0699">rRNA-binding</keyword>
<evidence type="ECO:0000313" key="7">
    <source>
        <dbReference type="EMBL" id="MFC5986340.1"/>
    </source>
</evidence>